<dbReference type="AlphaFoldDB" id="A0A0B7B376"/>
<accession>A0A0B7B376</accession>
<gene>
    <name evidence="1" type="primary">ORF159270</name>
</gene>
<reference evidence="1" key="1">
    <citation type="submission" date="2014-12" db="EMBL/GenBank/DDBJ databases">
        <title>Insight into the proteome of Arion vulgaris.</title>
        <authorList>
            <person name="Aradska J."/>
            <person name="Bulat T."/>
            <person name="Smidak R."/>
            <person name="Sarate P."/>
            <person name="Gangsoo J."/>
            <person name="Sialana F."/>
            <person name="Bilban M."/>
            <person name="Lubec G."/>
        </authorList>
    </citation>
    <scope>NUCLEOTIDE SEQUENCE</scope>
    <source>
        <tissue evidence="1">Skin</tissue>
    </source>
</reference>
<protein>
    <submittedName>
        <fullName evidence="1">Uncharacterized protein</fullName>
    </submittedName>
</protein>
<dbReference type="EMBL" id="HACG01040583">
    <property type="protein sequence ID" value="CEK87448.1"/>
    <property type="molecule type" value="Transcribed_RNA"/>
</dbReference>
<proteinExistence type="predicted"/>
<organism evidence="1">
    <name type="scientific">Arion vulgaris</name>
    <dbReference type="NCBI Taxonomy" id="1028688"/>
    <lineage>
        <taxon>Eukaryota</taxon>
        <taxon>Metazoa</taxon>
        <taxon>Spiralia</taxon>
        <taxon>Lophotrochozoa</taxon>
        <taxon>Mollusca</taxon>
        <taxon>Gastropoda</taxon>
        <taxon>Heterobranchia</taxon>
        <taxon>Euthyneura</taxon>
        <taxon>Panpulmonata</taxon>
        <taxon>Eupulmonata</taxon>
        <taxon>Stylommatophora</taxon>
        <taxon>Helicina</taxon>
        <taxon>Arionoidea</taxon>
        <taxon>Arionidae</taxon>
        <taxon>Arion</taxon>
    </lineage>
</organism>
<name>A0A0B7B376_9EUPU</name>
<sequence length="54" mass="6454">MLVRNITFCKLQTFTNICLLSHKLYHSVEVITKKDLFEREQEKLILQLEVVAIY</sequence>
<evidence type="ECO:0000313" key="1">
    <source>
        <dbReference type="EMBL" id="CEK87448.1"/>
    </source>
</evidence>